<dbReference type="InterPro" id="IPR000719">
    <property type="entry name" value="Prot_kinase_dom"/>
</dbReference>
<dbReference type="RefSeq" id="XP_047764344.1">
    <property type="nucleotide sequence ID" value="XM_047909688.1"/>
</dbReference>
<evidence type="ECO:0000256" key="8">
    <source>
        <dbReference type="PROSITE-ProRule" id="PRU10141"/>
    </source>
</evidence>
<feature type="compositionally biased region" description="Basic residues" evidence="9">
    <location>
        <begin position="264"/>
        <end position="275"/>
    </location>
</feature>
<dbReference type="InterPro" id="IPR008271">
    <property type="entry name" value="Ser/Thr_kinase_AS"/>
</dbReference>
<gene>
    <name evidence="11" type="ORF">CLAFUR5_10540</name>
</gene>
<dbReference type="OrthoDB" id="9332038at2759"/>
<evidence type="ECO:0000256" key="1">
    <source>
        <dbReference type="ARBA" id="ARBA00012513"/>
    </source>
</evidence>
<evidence type="ECO:0000259" key="10">
    <source>
        <dbReference type="PROSITE" id="PS50011"/>
    </source>
</evidence>
<organism evidence="11 12">
    <name type="scientific">Passalora fulva</name>
    <name type="common">Tomato leaf mold</name>
    <name type="synonym">Cladosporium fulvum</name>
    <dbReference type="NCBI Taxonomy" id="5499"/>
    <lineage>
        <taxon>Eukaryota</taxon>
        <taxon>Fungi</taxon>
        <taxon>Dikarya</taxon>
        <taxon>Ascomycota</taxon>
        <taxon>Pezizomycotina</taxon>
        <taxon>Dothideomycetes</taxon>
        <taxon>Dothideomycetidae</taxon>
        <taxon>Mycosphaerellales</taxon>
        <taxon>Mycosphaerellaceae</taxon>
        <taxon>Fulvia</taxon>
    </lineage>
</organism>
<feature type="compositionally biased region" description="Basic and acidic residues" evidence="9">
    <location>
        <begin position="71"/>
        <end position="139"/>
    </location>
</feature>
<dbReference type="SMART" id="SM00220">
    <property type="entry name" value="S_TKc"/>
    <property type="match status" value="1"/>
</dbReference>
<keyword evidence="12" id="KW-1185">Reference proteome</keyword>
<dbReference type="Gene3D" id="3.30.200.20">
    <property type="entry name" value="Phosphorylase Kinase, domain 1"/>
    <property type="match status" value="1"/>
</dbReference>
<feature type="compositionally biased region" description="Polar residues" evidence="9">
    <location>
        <begin position="307"/>
        <end position="329"/>
    </location>
</feature>
<dbReference type="GO" id="GO:0005524">
    <property type="term" value="F:ATP binding"/>
    <property type="evidence" value="ECO:0007669"/>
    <property type="project" value="UniProtKB-UniRule"/>
</dbReference>
<dbReference type="PANTHER" id="PTHR24058">
    <property type="entry name" value="DUAL SPECIFICITY PROTEIN KINASE"/>
    <property type="match status" value="1"/>
</dbReference>
<feature type="domain" description="Protein kinase" evidence="10">
    <location>
        <begin position="464"/>
        <end position="782"/>
    </location>
</feature>
<dbReference type="FunFam" id="1.10.510.10:FF:000078">
    <property type="entry name" value="Serine/threonine-protein kinase PRP4 homolog"/>
    <property type="match status" value="1"/>
</dbReference>
<evidence type="ECO:0000256" key="4">
    <source>
        <dbReference type="ARBA" id="ARBA00022741"/>
    </source>
</evidence>
<dbReference type="InterPro" id="IPR017441">
    <property type="entry name" value="Protein_kinase_ATP_BS"/>
</dbReference>
<dbReference type="AlphaFoldDB" id="A0A9Q8PCK6"/>
<name>A0A9Q8PCK6_PASFU</name>
<dbReference type="KEGG" id="ffu:CLAFUR5_10540"/>
<comment type="similarity">
    <text evidence="7">Belongs to the protein kinase superfamily. CMGC Ser/Thr protein kinase family.</text>
</comment>
<evidence type="ECO:0000256" key="2">
    <source>
        <dbReference type="ARBA" id="ARBA00022527"/>
    </source>
</evidence>
<dbReference type="Pfam" id="PF00069">
    <property type="entry name" value="Pkinase"/>
    <property type="match status" value="1"/>
</dbReference>
<dbReference type="PROSITE" id="PS00107">
    <property type="entry name" value="PROTEIN_KINASE_ATP"/>
    <property type="match status" value="1"/>
</dbReference>
<reference evidence="11" key="2">
    <citation type="journal article" date="2022" name="Microb. Genom.">
        <title>A chromosome-scale genome assembly of the tomato pathogen Cladosporium fulvum reveals a compartmentalized genome architecture and the presence of a dispensable chromosome.</title>
        <authorList>
            <person name="Zaccaron A.Z."/>
            <person name="Chen L.H."/>
            <person name="Samaras A."/>
            <person name="Stergiopoulos I."/>
        </authorList>
    </citation>
    <scope>NUCLEOTIDE SEQUENCE</scope>
    <source>
        <strain evidence="11">Race5_Kim</strain>
    </source>
</reference>
<evidence type="ECO:0000256" key="9">
    <source>
        <dbReference type="SAM" id="MobiDB-lite"/>
    </source>
</evidence>
<dbReference type="PROSITE" id="PS00108">
    <property type="entry name" value="PROTEIN_KINASE_ST"/>
    <property type="match status" value="1"/>
</dbReference>
<dbReference type="InterPro" id="IPR050494">
    <property type="entry name" value="Ser_Thr_dual-spec_kinase"/>
</dbReference>
<dbReference type="PROSITE" id="PS50011">
    <property type="entry name" value="PROTEIN_KINASE_DOM"/>
    <property type="match status" value="1"/>
</dbReference>
<proteinExistence type="inferred from homology"/>
<keyword evidence="5 11" id="KW-0418">Kinase</keyword>
<feature type="binding site" evidence="8">
    <location>
        <position position="493"/>
    </location>
    <ligand>
        <name>ATP</name>
        <dbReference type="ChEBI" id="CHEBI:30616"/>
    </ligand>
</feature>
<dbReference type="GO" id="GO:0004674">
    <property type="term" value="F:protein serine/threonine kinase activity"/>
    <property type="evidence" value="ECO:0007669"/>
    <property type="project" value="UniProtKB-KW"/>
</dbReference>
<accession>A0A9Q8PCK6</accession>
<evidence type="ECO:0000256" key="3">
    <source>
        <dbReference type="ARBA" id="ARBA00022679"/>
    </source>
</evidence>
<feature type="compositionally biased region" description="Polar residues" evidence="9">
    <location>
        <begin position="22"/>
        <end position="36"/>
    </location>
</feature>
<keyword evidence="3" id="KW-0808">Transferase</keyword>
<evidence type="ECO:0000313" key="11">
    <source>
        <dbReference type="EMBL" id="UJO19978.1"/>
    </source>
</evidence>
<evidence type="ECO:0000256" key="7">
    <source>
        <dbReference type="ARBA" id="ARBA00023596"/>
    </source>
</evidence>
<feature type="compositionally biased region" description="Basic and acidic residues" evidence="9">
    <location>
        <begin position="370"/>
        <end position="381"/>
    </location>
</feature>
<evidence type="ECO:0000256" key="5">
    <source>
        <dbReference type="ARBA" id="ARBA00022777"/>
    </source>
</evidence>
<feature type="compositionally biased region" description="Basic and acidic residues" evidence="9">
    <location>
        <begin position="150"/>
        <end position="171"/>
    </location>
</feature>
<protein>
    <recommendedName>
        <fullName evidence="1">non-specific serine/threonine protein kinase</fullName>
        <ecNumber evidence="1">2.7.11.1</ecNumber>
    </recommendedName>
</protein>
<feature type="compositionally biased region" description="Polar residues" evidence="9">
    <location>
        <begin position="347"/>
        <end position="359"/>
    </location>
</feature>
<evidence type="ECO:0000313" key="12">
    <source>
        <dbReference type="Proteomes" id="UP000756132"/>
    </source>
</evidence>
<keyword evidence="4 8" id="KW-0547">Nucleotide-binding</keyword>
<feature type="compositionally biased region" description="Basic and acidic residues" evidence="9">
    <location>
        <begin position="187"/>
        <end position="201"/>
    </location>
</feature>
<reference evidence="11" key="1">
    <citation type="submission" date="2021-12" db="EMBL/GenBank/DDBJ databases">
        <authorList>
            <person name="Zaccaron A."/>
            <person name="Stergiopoulos I."/>
        </authorList>
    </citation>
    <scope>NUCLEOTIDE SEQUENCE</scope>
    <source>
        <strain evidence="11">Race5_Kim</strain>
    </source>
</reference>
<keyword evidence="6 8" id="KW-0067">ATP-binding</keyword>
<dbReference type="SUPFAM" id="SSF56112">
    <property type="entry name" value="Protein kinase-like (PK-like)"/>
    <property type="match status" value="1"/>
</dbReference>
<dbReference type="PANTHER" id="PTHR24058:SF103">
    <property type="entry name" value="SERINE_THREONINE-PROTEIN KINASE PRP4 HOMOLOG"/>
    <property type="match status" value="1"/>
</dbReference>
<dbReference type="Gene3D" id="1.10.510.10">
    <property type="entry name" value="Transferase(Phosphotransferase) domain 1"/>
    <property type="match status" value="1"/>
</dbReference>
<dbReference type="GeneID" id="71990418"/>
<dbReference type="EC" id="2.7.11.1" evidence="1"/>
<sequence length="809" mass="91149">MSPRSPLSDGEVSSEDGEKVTKSTSLRQTTDINSSARHVRDHAKSSSRPTRLTGREALMNDRNAHFNGYGQDRDRSRSPFRRDRSGSRSPFRADRDGGAGKDKRRRQDDHYGKNASDTRRHKTHDEKQARGHGYRDIDRPSQPNAGPPYNDRRGRDRPNNRDSYSERDRSRSPFRATAAGTQARPPSKHELSRPDSQHSERGNTLTAQRGSLHETQNGNNDAKAKSSQSGRQATVTEEDKASEQVEEPAEPEKQLSEAELIEQRRKKREAIKKKYAASSGNDSLRRATLESNLPSAAATPYHDSTNRSEPQSPVSPNSPGTPKDSSSAPGSPAQFEALSDADLVNPLQVSANNDDQGQSAADYDPDMDMNEDRPQFKRQDIQDAEQQGEANKEPASMQLPKKPADEFDMFAEDDDDDMFAPADKPAKKADAKEARTLDEGMLDNWDYPDGHYRIINGELLDNRYAVEQQVGKGTFATVVRARDSQTGSKVAIKIACRNDTMLKAGQKEMQFLERLNEKDPEDKRYIIRLLGNFTHKGHLCLVFEGLHMDLRDVLKKFGRDVGINLDAVKIYAYQMFQALLHMKHAEVLHADLKPDNILVNEKRTLIKICDFGTATLQQDAELTPYLVSRFYRAPEVILGMNFDYAIDMWAIGCTLFELYAGRILFNGSDNNGMLRVIQECRGKLPNRLIKRAMLADKYFDEQFTFYGLERDKMTGNVVQKPMHFAQGLAKRDLKSRLSGNINKMTPAMLKEHTAFLDLLDKCLQLDPEKRIKPKDALHHHFFARPSTQVKPKGTISATTLRPVTVQHSG</sequence>
<dbReference type="InterPro" id="IPR011009">
    <property type="entry name" value="Kinase-like_dom_sf"/>
</dbReference>
<feature type="region of interest" description="Disordered" evidence="9">
    <location>
        <begin position="1"/>
        <end position="401"/>
    </location>
</feature>
<dbReference type="OMA" id="YYNVMLG"/>
<dbReference type="Proteomes" id="UP000756132">
    <property type="component" value="Chromosome 7"/>
</dbReference>
<keyword evidence="2" id="KW-0723">Serine/threonine-protein kinase</keyword>
<evidence type="ECO:0000256" key="6">
    <source>
        <dbReference type="ARBA" id="ARBA00022840"/>
    </source>
</evidence>
<dbReference type="EMBL" id="CP090169">
    <property type="protein sequence ID" value="UJO19978.1"/>
    <property type="molecule type" value="Genomic_DNA"/>
</dbReference>
<feature type="compositionally biased region" description="Polar residues" evidence="9">
    <location>
        <begin position="202"/>
        <end position="235"/>
    </location>
</feature>